<keyword evidence="14 17" id="KW-0472">Membrane</keyword>
<feature type="binding site" evidence="16">
    <location>
        <position position="306"/>
    </location>
    <ligand>
        <name>Fe cation</name>
        <dbReference type="ChEBI" id="CHEBI:24875"/>
        <label>2</label>
    </ligand>
</feature>
<dbReference type="FunFam" id="1.20.1260.140:FF:000002">
    <property type="entry name" value="Alternative oxidase"/>
    <property type="match status" value="1"/>
</dbReference>
<reference evidence="20" key="1">
    <citation type="submission" date="2020-05" db="EMBL/GenBank/DDBJ databases">
        <title>Mycena genomes resolve the evolution of fungal bioluminescence.</title>
        <authorList>
            <person name="Tsai I.J."/>
        </authorList>
    </citation>
    <scope>NUCLEOTIDE SEQUENCE</scope>
    <source>
        <strain evidence="20">171206Taipei</strain>
    </source>
</reference>
<dbReference type="GO" id="GO:0010230">
    <property type="term" value="P:alternative respiration"/>
    <property type="evidence" value="ECO:0007669"/>
    <property type="project" value="TreeGrafter"/>
</dbReference>
<evidence type="ECO:0000256" key="4">
    <source>
        <dbReference type="ARBA" id="ARBA00022660"/>
    </source>
</evidence>
<feature type="binding site" evidence="16">
    <location>
        <position position="159"/>
    </location>
    <ligand>
        <name>Fe cation</name>
        <dbReference type="ChEBI" id="CHEBI:24875"/>
        <label>1</label>
    </ligand>
</feature>
<keyword evidence="10 19" id="KW-1133">Transmembrane helix</keyword>
<name>A0A8H6RZA5_9AGAR</name>
<dbReference type="PANTHER" id="PTHR31803:SF3">
    <property type="entry name" value="ALTERNATIVE OXIDASE"/>
    <property type="match status" value="1"/>
</dbReference>
<keyword evidence="12 16" id="KW-0408">Iron</keyword>
<evidence type="ECO:0000256" key="7">
    <source>
        <dbReference type="ARBA" id="ARBA00022792"/>
    </source>
</evidence>
<dbReference type="GO" id="GO:0098803">
    <property type="term" value="C:respiratory chain complex"/>
    <property type="evidence" value="ECO:0007669"/>
    <property type="project" value="UniProtKB-UniRule"/>
</dbReference>
<dbReference type="Proteomes" id="UP000636479">
    <property type="component" value="Unassembled WGS sequence"/>
</dbReference>
<keyword evidence="11 17" id="KW-0560">Oxidoreductase</keyword>
<evidence type="ECO:0000256" key="2">
    <source>
        <dbReference type="ARBA" id="ARBA00008388"/>
    </source>
</evidence>
<comment type="cofactor">
    <cofactor evidence="16 17">
        <name>Fe cation</name>
        <dbReference type="ChEBI" id="CHEBI:24875"/>
    </cofactor>
    <text evidence="16 17">Binds 2 iron ions per subunit.</text>
</comment>
<evidence type="ECO:0000313" key="21">
    <source>
        <dbReference type="Proteomes" id="UP000636479"/>
    </source>
</evidence>
<feature type="binding site" evidence="16">
    <location>
        <position position="303"/>
    </location>
    <ligand>
        <name>Fe cation</name>
        <dbReference type="ChEBI" id="CHEBI:24875"/>
        <label>2</label>
    </ligand>
</feature>
<evidence type="ECO:0000256" key="9">
    <source>
        <dbReference type="ARBA" id="ARBA00022982"/>
    </source>
</evidence>
<comment type="function">
    <text evidence="15">Catalyzes cyanide-resistant oxygen consumption. May increase respiration when the cytochrome respiratory pathway is restricted, or in response to low temperatures.</text>
</comment>
<dbReference type="EMBL" id="JACAZF010000018">
    <property type="protein sequence ID" value="KAF7288987.1"/>
    <property type="molecule type" value="Genomic_DNA"/>
</dbReference>
<evidence type="ECO:0000256" key="5">
    <source>
        <dbReference type="ARBA" id="ARBA00022692"/>
    </source>
</evidence>
<feature type="binding site" evidence="16">
    <location>
        <position position="201"/>
    </location>
    <ligand>
        <name>Fe cation</name>
        <dbReference type="ChEBI" id="CHEBI:24875"/>
        <label>1</label>
    </ligand>
</feature>
<evidence type="ECO:0000256" key="15">
    <source>
        <dbReference type="ARBA" id="ARBA00025285"/>
    </source>
</evidence>
<evidence type="ECO:0000313" key="20">
    <source>
        <dbReference type="EMBL" id="KAF7288987.1"/>
    </source>
</evidence>
<feature type="binding site" evidence="16">
    <location>
        <position position="249"/>
    </location>
    <ligand>
        <name>Fe cation</name>
        <dbReference type="ChEBI" id="CHEBI:24875"/>
        <label>2</label>
    </ligand>
</feature>
<keyword evidence="21" id="KW-1185">Reference proteome</keyword>
<evidence type="ECO:0000256" key="14">
    <source>
        <dbReference type="ARBA" id="ARBA00023136"/>
    </source>
</evidence>
<feature type="compositionally biased region" description="Polar residues" evidence="18">
    <location>
        <begin position="34"/>
        <end position="44"/>
    </location>
</feature>
<feature type="binding site" evidence="16">
    <location>
        <position position="303"/>
    </location>
    <ligand>
        <name>Fe cation</name>
        <dbReference type="ChEBI" id="CHEBI:24875"/>
        <label>1</label>
    </ligand>
</feature>
<feature type="binding site" evidence="16">
    <location>
        <position position="198"/>
    </location>
    <ligand>
        <name>Fe cation</name>
        <dbReference type="ChEBI" id="CHEBI:24875"/>
        <label>1</label>
    </ligand>
</feature>
<comment type="caution">
    <text evidence="20">The sequence shown here is derived from an EMBL/GenBank/DDBJ whole genome shotgun (WGS) entry which is preliminary data.</text>
</comment>
<keyword evidence="9 17" id="KW-0249">Electron transport</keyword>
<dbReference type="GO" id="GO:0009916">
    <property type="term" value="F:alternative oxidase activity"/>
    <property type="evidence" value="ECO:0007669"/>
    <property type="project" value="UniProtKB-UniRule"/>
</dbReference>
<dbReference type="RefSeq" id="XP_037213139.1">
    <property type="nucleotide sequence ID" value="XM_037370547.1"/>
</dbReference>
<feature type="region of interest" description="Disordered" evidence="18">
    <location>
        <begin position="34"/>
        <end position="65"/>
    </location>
</feature>
<evidence type="ECO:0000256" key="18">
    <source>
        <dbReference type="SAM" id="MobiDB-lite"/>
    </source>
</evidence>
<evidence type="ECO:0000256" key="17">
    <source>
        <dbReference type="RuleBase" id="RU003779"/>
    </source>
</evidence>
<keyword evidence="3" id="KW-0813">Transport</keyword>
<evidence type="ECO:0000256" key="6">
    <source>
        <dbReference type="ARBA" id="ARBA00022723"/>
    </source>
</evidence>
<dbReference type="GeneID" id="59353063"/>
<comment type="similarity">
    <text evidence="2 17">Belongs to the alternative oxidase family.</text>
</comment>
<dbReference type="InterPro" id="IPR002680">
    <property type="entry name" value="AOX"/>
</dbReference>
<dbReference type="InterPro" id="IPR038659">
    <property type="entry name" value="AOX_sf"/>
</dbReference>
<evidence type="ECO:0000256" key="10">
    <source>
        <dbReference type="ARBA" id="ARBA00022989"/>
    </source>
</evidence>
<comment type="subcellular location">
    <subcellularLocation>
        <location evidence="1">Mitochondrion inner membrane</location>
    </subcellularLocation>
</comment>
<dbReference type="CDD" id="cd01053">
    <property type="entry name" value="AOX"/>
    <property type="match status" value="1"/>
</dbReference>
<evidence type="ECO:0000256" key="8">
    <source>
        <dbReference type="ARBA" id="ARBA00022946"/>
    </source>
</evidence>
<dbReference type="Gene3D" id="1.20.1260.140">
    <property type="entry name" value="Alternative oxidase"/>
    <property type="match status" value="1"/>
</dbReference>
<evidence type="ECO:0000256" key="3">
    <source>
        <dbReference type="ARBA" id="ARBA00022448"/>
    </source>
</evidence>
<keyword evidence="5 17" id="KW-0812">Transmembrane</keyword>
<feature type="transmembrane region" description="Helical" evidence="19">
    <location>
        <begin position="213"/>
        <end position="236"/>
    </location>
</feature>
<dbReference type="OrthoDB" id="16906at2759"/>
<evidence type="ECO:0000256" key="1">
    <source>
        <dbReference type="ARBA" id="ARBA00004273"/>
    </source>
</evidence>
<dbReference type="EC" id="1.-.-.-" evidence="17"/>
<dbReference type="AlphaFoldDB" id="A0A8H6RZA5"/>
<keyword evidence="4 17" id="KW-0679">Respiratory chain</keyword>
<evidence type="ECO:0000256" key="19">
    <source>
        <dbReference type="SAM" id="Phobius"/>
    </source>
</evidence>
<keyword evidence="8" id="KW-0809">Transit peptide</keyword>
<evidence type="ECO:0000256" key="13">
    <source>
        <dbReference type="ARBA" id="ARBA00023128"/>
    </source>
</evidence>
<sequence>MLRTTLLRVAPLKAHGPRSLAALCARPHHFSGAFMSTTTSNPSDKSGPRQTPEMAQSPLRTPGPVSTVPTMVRGDWVLFHPVYSPEELKAVEVLHQEAKTIPDKMAYRLVRLARWGFDFVSRYKHRPLPPGSDMTVQQLRKGGYILDERGWLNRILFLETIAGVPGMVAGTLRHLQSIRLMRRDSGWIHTCLEEAENERMHLMTFMTLRDSPIWFRALILGAQGVFYNLFFMAYLISPRTCHRFVGYLEEEAVLTYTRCISDLEKGLIPEWTNKPAPEIAIDYWRLSPDATLLDVIYAVRSDETTHRFVNHSLANLEPDKDVNPFALREPGMEVKGRKIAFERDEAEAHMRESQAMIKEKKDD</sequence>
<keyword evidence="6 16" id="KW-0479">Metal-binding</keyword>
<feature type="binding site" evidence="16">
    <location>
        <position position="198"/>
    </location>
    <ligand>
        <name>Fe cation</name>
        <dbReference type="ChEBI" id="CHEBI:24875"/>
        <label>2</label>
    </ligand>
</feature>
<dbReference type="Pfam" id="PF01786">
    <property type="entry name" value="AOX"/>
    <property type="match status" value="1"/>
</dbReference>
<gene>
    <name evidence="20" type="ORF">MIND_01415500</name>
</gene>
<accession>A0A8H6RZA5</accession>
<keyword evidence="13" id="KW-0496">Mitochondrion</keyword>
<evidence type="ECO:0000256" key="11">
    <source>
        <dbReference type="ARBA" id="ARBA00023002"/>
    </source>
</evidence>
<evidence type="ECO:0000256" key="12">
    <source>
        <dbReference type="ARBA" id="ARBA00023004"/>
    </source>
</evidence>
<dbReference type="GO" id="GO:0005743">
    <property type="term" value="C:mitochondrial inner membrane"/>
    <property type="evidence" value="ECO:0007669"/>
    <property type="project" value="UniProtKB-SubCell"/>
</dbReference>
<keyword evidence="7" id="KW-0999">Mitochondrion inner membrane</keyword>
<dbReference type="PANTHER" id="PTHR31803">
    <property type="entry name" value="ALTERNATIVE OXIDASE"/>
    <property type="match status" value="1"/>
</dbReference>
<evidence type="ECO:0000256" key="16">
    <source>
        <dbReference type="PIRSR" id="PIRSR005229-1"/>
    </source>
</evidence>
<organism evidence="20 21">
    <name type="scientific">Mycena indigotica</name>
    <dbReference type="NCBI Taxonomy" id="2126181"/>
    <lineage>
        <taxon>Eukaryota</taxon>
        <taxon>Fungi</taxon>
        <taxon>Dikarya</taxon>
        <taxon>Basidiomycota</taxon>
        <taxon>Agaricomycotina</taxon>
        <taxon>Agaricomycetes</taxon>
        <taxon>Agaricomycetidae</taxon>
        <taxon>Agaricales</taxon>
        <taxon>Marasmiineae</taxon>
        <taxon>Mycenaceae</taxon>
        <taxon>Mycena</taxon>
    </lineage>
</organism>
<proteinExistence type="inferred from homology"/>
<dbReference type="GO" id="GO:0046872">
    <property type="term" value="F:metal ion binding"/>
    <property type="evidence" value="ECO:0007669"/>
    <property type="project" value="UniProtKB-UniRule"/>
</dbReference>
<protein>
    <recommendedName>
        <fullName evidence="17">Alternative oxidase</fullName>
        <ecNumber evidence="17">1.-.-.-</ecNumber>
    </recommendedName>
</protein>
<dbReference type="PIRSF" id="PIRSF005229">
    <property type="entry name" value="AOX"/>
    <property type="match status" value="1"/>
</dbReference>